<evidence type="ECO:0000256" key="12">
    <source>
        <dbReference type="ARBA" id="ARBA00023157"/>
    </source>
</evidence>
<evidence type="ECO:0000259" key="21">
    <source>
        <dbReference type="PROSITE" id="PS51362"/>
    </source>
</evidence>
<dbReference type="GO" id="GO:0046872">
    <property type="term" value="F:metal ion binding"/>
    <property type="evidence" value="ECO:0007669"/>
    <property type="project" value="UniProtKB-KW"/>
</dbReference>
<dbReference type="PROSITE" id="PS51362">
    <property type="entry name" value="TGF_BETA_2"/>
    <property type="match status" value="1"/>
</dbReference>
<sequence>MTALTPLNRAVLGLAWSCLSFLSCAHCGLTDNHVHSSFIYRRLRNHERREIQREILSILGLPHRPRPFSPGKQASSAPLFMIDLYNAMAVEEEESALQQLQQQQQGAGKSVSAKAQGHSRRGYYSPQHAGYSRVAQPYRAAPLLGHSRALTTAHDTNFLNDADMVMSFVNLVEKDKDFSHQRRHYKEFRFDLTQIPDGEAVTAAEFRIYKDRSHTRYDNITLKVTVYQVIKEYPNKDAETFLLDSRKVQGSDGGWLVFDLTATSNHWVMNPQQNLGLQLCVETVDGRSINIKSAGIIGRNGPQSKQPFLVAFFKASGVLLRSVRAAGGKKKSHNRNKSTNQQESSRAPKAGDFNTSEQKQACKKHELYVSFRDLGWQDWIIAPEGYAAFYCDGECSFPLNAHMNATNHAIVQTLVHLMFPDNVPKPCCAPTKLNAISVLYFDDSSNVILKKYRNMVVSSISSTTLPSISRTNSRPSIFRACISKLAARFNFPISAAAVCAGQSRRSLGGAAAVGRTAAIRMGNVPTTVKHCLSYEQLVQDYPWLRRWLQEEKTSTTQQYPEFVKIVEVGPRDGLQNEKEIVPTGIKIQLIDMLSRTGLPVIEATSFVSAKWVPQMADHTDVLRGIQRTPHVQYPVLTPNMQGFQDAVAAGATEVAVFGSASETFSKKNINCSIDESMLRFEEVINSAKERHIPVRGYVSCALGCPHEGNIEPSKVAEVAKRLYDMGCYEISLGDTIGVGTPGSMLKMLQRVMKEVPANALAVHCHDTYGQALPNILTALQMGVCVVDSAVAGLGGCPYAQGSSGNVSTEDVLYMLSGMGIETGVNLAKVMEAGDFICGALSRQTNSRVAQARGRTL</sequence>
<dbReference type="SMART" id="SM00204">
    <property type="entry name" value="TGFB"/>
    <property type="match status" value="1"/>
</dbReference>
<dbReference type="GO" id="GO:0005125">
    <property type="term" value="F:cytokine activity"/>
    <property type="evidence" value="ECO:0007669"/>
    <property type="project" value="UniProtKB-KW"/>
</dbReference>
<dbReference type="InterPro" id="IPR017948">
    <property type="entry name" value="TGFb_CS"/>
</dbReference>
<feature type="chain" id="PRO_5040115915" description="hydroxymethylglutaryl-CoA lyase" evidence="19">
    <location>
        <begin position="28"/>
        <end position="856"/>
    </location>
</feature>
<feature type="domain" description="TGF-beta family profile" evidence="21">
    <location>
        <begin position="343"/>
        <end position="463"/>
    </location>
</feature>
<keyword evidence="14" id="KW-0891">Chondrogenesis</keyword>
<feature type="region of interest" description="Disordered" evidence="18">
    <location>
        <begin position="326"/>
        <end position="356"/>
    </location>
</feature>
<evidence type="ECO:0000256" key="7">
    <source>
        <dbReference type="ARBA" id="ARBA00022525"/>
    </source>
</evidence>
<dbReference type="SUPFAM" id="SSF57501">
    <property type="entry name" value="Cystine-knot cytokines"/>
    <property type="match status" value="1"/>
</dbReference>
<reference evidence="22" key="1">
    <citation type="submission" date="2020-03" db="EMBL/GenBank/DDBJ databases">
        <authorList>
            <person name="Weist P."/>
        </authorList>
    </citation>
    <scope>NUCLEOTIDE SEQUENCE</scope>
</reference>
<dbReference type="GO" id="GO:0005615">
    <property type="term" value="C:extracellular space"/>
    <property type="evidence" value="ECO:0007669"/>
    <property type="project" value="UniProtKB-KW"/>
</dbReference>
<dbReference type="InterPro" id="IPR013785">
    <property type="entry name" value="Aldolase_TIM"/>
</dbReference>
<dbReference type="InterPro" id="IPR043594">
    <property type="entry name" value="HMGL"/>
</dbReference>
<dbReference type="Pfam" id="PF00688">
    <property type="entry name" value="TGFb_propeptide"/>
    <property type="match status" value="1"/>
</dbReference>
<evidence type="ECO:0000256" key="10">
    <source>
        <dbReference type="ARBA" id="ARBA00022855"/>
    </source>
</evidence>
<dbReference type="GO" id="GO:0006552">
    <property type="term" value="P:L-leucine catabolic process"/>
    <property type="evidence" value="ECO:0007669"/>
    <property type="project" value="TreeGrafter"/>
</dbReference>
<gene>
    <name evidence="22" type="ORF">PLEPLA_LOCUS45506</name>
</gene>
<dbReference type="GO" id="GO:0008083">
    <property type="term" value="F:growth factor activity"/>
    <property type="evidence" value="ECO:0007669"/>
    <property type="project" value="UniProtKB-KW"/>
</dbReference>
<keyword evidence="12" id="KW-1015">Disulfide bond</keyword>
<dbReference type="GO" id="GO:0046951">
    <property type="term" value="P:ketone body biosynthetic process"/>
    <property type="evidence" value="ECO:0007669"/>
    <property type="project" value="TreeGrafter"/>
</dbReference>
<dbReference type="Proteomes" id="UP001153269">
    <property type="component" value="Unassembled WGS sequence"/>
</dbReference>
<dbReference type="FunFam" id="2.10.90.10:FF:000003">
    <property type="entry name" value="Bone morphogenetic protein 5"/>
    <property type="match status" value="1"/>
</dbReference>
<dbReference type="PANTHER" id="PTHR42738">
    <property type="entry name" value="HYDROXYMETHYLGLUTARYL-COA LYASE"/>
    <property type="match status" value="1"/>
</dbReference>
<dbReference type="GO" id="GO:0001503">
    <property type="term" value="P:ossification"/>
    <property type="evidence" value="ECO:0007669"/>
    <property type="project" value="UniProtKB-KW"/>
</dbReference>
<accession>A0A9N7ZC61</accession>
<dbReference type="InterPro" id="IPR001111">
    <property type="entry name" value="TGF-b_propeptide"/>
</dbReference>
<feature type="region of interest" description="Disordered" evidence="18">
    <location>
        <begin position="96"/>
        <end position="126"/>
    </location>
</feature>
<keyword evidence="9 19" id="KW-0732">Signal</keyword>
<feature type="signal peptide" evidence="19">
    <location>
        <begin position="1"/>
        <end position="27"/>
    </location>
</feature>
<comment type="catalytic activity">
    <reaction evidence="16">
        <text>(3S)-3-hydroxy-3-methylglutaryl-CoA = acetoacetate + acetyl-CoA</text>
        <dbReference type="Rhea" id="RHEA:24404"/>
        <dbReference type="ChEBI" id="CHEBI:13705"/>
        <dbReference type="ChEBI" id="CHEBI:43074"/>
        <dbReference type="ChEBI" id="CHEBI:57288"/>
        <dbReference type="EC" id="4.1.3.4"/>
    </reaction>
</comment>
<dbReference type="SUPFAM" id="SSF51569">
    <property type="entry name" value="Aldolase"/>
    <property type="match status" value="1"/>
</dbReference>
<evidence type="ECO:0000256" key="16">
    <source>
        <dbReference type="ARBA" id="ARBA00049877"/>
    </source>
</evidence>
<dbReference type="NCBIfam" id="NF004283">
    <property type="entry name" value="PRK05692.1"/>
    <property type="match status" value="1"/>
</dbReference>
<dbReference type="InterPro" id="IPR001839">
    <property type="entry name" value="TGF-b_C"/>
</dbReference>
<feature type="compositionally biased region" description="Basic residues" evidence="18">
    <location>
        <begin position="327"/>
        <end position="336"/>
    </location>
</feature>
<evidence type="ECO:0000256" key="18">
    <source>
        <dbReference type="SAM" id="MobiDB-lite"/>
    </source>
</evidence>
<keyword evidence="23" id="KW-1185">Reference proteome</keyword>
<evidence type="ECO:0000256" key="19">
    <source>
        <dbReference type="SAM" id="SignalP"/>
    </source>
</evidence>
<evidence type="ECO:0000256" key="15">
    <source>
        <dbReference type="ARBA" id="ARBA00023239"/>
    </source>
</evidence>
<name>A0A9N7ZC61_PLEPL</name>
<dbReference type="FunFam" id="3.20.20.70:FF:000038">
    <property type="entry name" value="Hydroxymethylglutaryl-CoA lyase, mitochondrial"/>
    <property type="match status" value="1"/>
</dbReference>
<evidence type="ECO:0000313" key="23">
    <source>
        <dbReference type="Proteomes" id="UP001153269"/>
    </source>
</evidence>
<dbReference type="PANTHER" id="PTHR42738:SF16">
    <property type="entry name" value="3-HYDROXY-3-METHYLGLUTARYL-COA LYASE, CYTOPLASMIC"/>
    <property type="match status" value="1"/>
</dbReference>
<organism evidence="22 23">
    <name type="scientific">Pleuronectes platessa</name>
    <name type="common">European plaice</name>
    <dbReference type="NCBI Taxonomy" id="8262"/>
    <lineage>
        <taxon>Eukaryota</taxon>
        <taxon>Metazoa</taxon>
        <taxon>Chordata</taxon>
        <taxon>Craniata</taxon>
        <taxon>Vertebrata</taxon>
        <taxon>Euteleostomi</taxon>
        <taxon>Actinopterygii</taxon>
        <taxon>Neopterygii</taxon>
        <taxon>Teleostei</taxon>
        <taxon>Neoteleostei</taxon>
        <taxon>Acanthomorphata</taxon>
        <taxon>Carangaria</taxon>
        <taxon>Pleuronectiformes</taxon>
        <taxon>Pleuronectoidei</taxon>
        <taxon>Pleuronectidae</taxon>
        <taxon>Pleuronectes</taxon>
    </lineage>
</organism>
<evidence type="ECO:0000256" key="9">
    <source>
        <dbReference type="ARBA" id="ARBA00022729"/>
    </source>
</evidence>
<comment type="similarity">
    <text evidence="3 17">Belongs to the TGF-beta family.</text>
</comment>
<dbReference type="PROSITE" id="PS50991">
    <property type="entry name" value="PYR_CT"/>
    <property type="match status" value="1"/>
</dbReference>
<dbReference type="InterPro" id="IPR029034">
    <property type="entry name" value="Cystine-knot_cytokine"/>
</dbReference>
<dbReference type="Gene3D" id="2.60.120.970">
    <property type="match status" value="1"/>
</dbReference>
<proteinExistence type="inferred from homology"/>
<comment type="pathway">
    <text evidence="2">Metabolic intermediate metabolism; (S)-3-hydroxy-3-methylglutaryl-CoA degradation; acetoacetate from (S)-3-hydroxy-3-methylglutaryl-CoA: step 1/1.</text>
</comment>
<evidence type="ECO:0000256" key="11">
    <source>
        <dbReference type="ARBA" id="ARBA00023030"/>
    </source>
</evidence>
<dbReference type="PROSITE" id="PS00250">
    <property type="entry name" value="TGF_BETA_1"/>
    <property type="match status" value="1"/>
</dbReference>
<dbReference type="EC" id="4.1.3.4" evidence="5"/>
<comment type="similarity">
    <text evidence="4">Belongs to the HMG-CoA lyase family.</text>
</comment>
<dbReference type="CDD" id="cd07938">
    <property type="entry name" value="DRE_TIM_HMGL"/>
    <property type="match status" value="1"/>
</dbReference>
<evidence type="ECO:0000256" key="14">
    <source>
        <dbReference type="ARBA" id="ARBA00023188"/>
    </source>
</evidence>
<evidence type="ECO:0000256" key="17">
    <source>
        <dbReference type="RuleBase" id="RU000354"/>
    </source>
</evidence>
<evidence type="ECO:0000256" key="8">
    <source>
        <dbReference type="ARBA" id="ARBA00022723"/>
    </source>
</evidence>
<dbReference type="Pfam" id="PF00682">
    <property type="entry name" value="HMGL-like"/>
    <property type="match status" value="1"/>
</dbReference>
<protein>
    <recommendedName>
        <fullName evidence="5">hydroxymethylglutaryl-CoA lyase</fullName>
        <ecNumber evidence="5">4.1.3.4</ecNumber>
    </recommendedName>
</protein>
<evidence type="ECO:0000256" key="5">
    <source>
        <dbReference type="ARBA" id="ARBA00012910"/>
    </source>
</evidence>
<dbReference type="Pfam" id="PF00019">
    <property type="entry name" value="TGF_beta"/>
    <property type="match status" value="1"/>
</dbReference>
<keyword evidence="10" id="KW-0892">Osteogenesis</keyword>
<dbReference type="Gene3D" id="2.10.90.10">
    <property type="entry name" value="Cystine-knot cytokines"/>
    <property type="match status" value="1"/>
</dbReference>
<evidence type="ECO:0000256" key="6">
    <source>
        <dbReference type="ARBA" id="ARBA00022514"/>
    </source>
</evidence>
<keyword evidence="7" id="KW-0964">Secreted</keyword>
<dbReference type="AlphaFoldDB" id="A0A9N7ZC61"/>
<dbReference type="InterPro" id="IPR000891">
    <property type="entry name" value="PYR_CT"/>
</dbReference>
<keyword evidence="13" id="KW-0325">Glycoprotein</keyword>
<evidence type="ECO:0000256" key="2">
    <source>
        <dbReference type="ARBA" id="ARBA00005143"/>
    </source>
</evidence>
<keyword evidence="15" id="KW-0456">Lyase</keyword>
<dbReference type="GO" id="GO:0051216">
    <property type="term" value="P:cartilage development"/>
    <property type="evidence" value="ECO:0007669"/>
    <property type="project" value="UniProtKB-KW"/>
</dbReference>
<evidence type="ECO:0000313" key="22">
    <source>
        <dbReference type="EMBL" id="CAB1457682.1"/>
    </source>
</evidence>
<evidence type="ECO:0000256" key="13">
    <source>
        <dbReference type="ARBA" id="ARBA00023180"/>
    </source>
</evidence>
<comment type="subcellular location">
    <subcellularLocation>
        <location evidence="1">Secreted</location>
    </subcellularLocation>
</comment>
<comment type="caution">
    <text evidence="22">The sequence shown here is derived from an EMBL/GenBank/DDBJ whole genome shotgun (WGS) entry which is preliminary data.</text>
</comment>
<evidence type="ECO:0000256" key="3">
    <source>
        <dbReference type="ARBA" id="ARBA00006656"/>
    </source>
</evidence>
<evidence type="ECO:0000259" key="20">
    <source>
        <dbReference type="PROSITE" id="PS50991"/>
    </source>
</evidence>
<keyword evidence="6" id="KW-0202">Cytokine</keyword>
<dbReference type="EMBL" id="CADEAL010004353">
    <property type="protein sequence ID" value="CAB1457682.1"/>
    <property type="molecule type" value="Genomic_DNA"/>
</dbReference>
<dbReference type="GO" id="GO:0004419">
    <property type="term" value="F:hydroxymethylglutaryl-CoA lyase activity"/>
    <property type="evidence" value="ECO:0007669"/>
    <property type="project" value="UniProtKB-EC"/>
</dbReference>
<evidence type="ECO:0000256" key="1">
    <source>
        <dbReference type="ARBA" id="ARBA00004613"/>
    </source>
</evidence>
<feature type="domain" description="Pyruvate carboxyltransferase" evidence="20">
    <location>
        <begin position="563"/>
        <end position="830"/>
    </location>
</feature>
<keyword evidence="8" id="KW-0479">Metal-binding</keyword>
<dbReference type="Gene3D" id="3.20.20.70">
    <property type="entry name" value="Aldolase class I"/>
    <property type="match status" value="1"/>
</dbReference>
<keyword evidence="11 17" id="KW-0339">Growth factor</keyword>
<evidence type="ECO:0000256" key="4">
    <source>
        <dbReference type="ARBA" id="ARBA00009405"/>
    </source>
</evidence>